<dbReference type="Gene3D" id="1.10.3060.10">
    <property type="entry name" value="Helical scaffold and wing domains of SecA"/>
    <property type="match status" value="1"/>
</dbReference>
<accession>X0TBP6</accession>
<organism evidence="11">
    <name type="scientific">marine sediment metagenome</name>
    <dbReference type="NCBI Taxonomy" id="412755"/>
    <lineage>
        <taxon>unclassified sequences</taxon>
        <taxon>metagenomes</taxon>
        <taxon>ecological metagenomes</taxon>
    </lineage>
</organism>
<dbReference type="SUPFAM" id="SSF52540">
    <property type="entry name" value="P-loop containing nucleoside triphosphate hydrolases"/>
    <property type="match status" value="1"/>
</dbReference>
<feature type="domain" description="SecA family profile" evidence="10">
    <location>
        <begin position="1"/>
        <end position="341"/>
    </location>
</feature>
<dbReference type="GO" id="GO:0005829">
    <property type="term" value="C:cytosol"/>
    <property type="evidence" value="ECO:0007669"/>
    <property type="project" value="TreeGrafter"/>
</dbReference>
<dbReference type="Gene3D" id="3.40.50.300">
    <property type="entry name" value="P-loop containing nucleotide triphosphate hydrolases"/>
    <property type="match status" value="1"/>
</dbReference>
<keyword evidence="7" id="KW-1278">Translocase</keyword>
<proteinExistence type="inferred from homology"/>
<dbReference type="PANTHER" id="PTHR30612">
    <property type="entry name" value="SECA INNER MEMBRANE COMPONENT OF SEC PROTEIN SECRETION SYSTEM"/>
    <property type="match status" value="1"/>
</dbReference>
<dbReference type="InterPro" id="IPR044722">
    <property type="entry name" value="SecA_SF2_C"/>
</dbReference>
<keyword evidence="5" id="KW-0067">ATP-binding</keyword>
<dbReference type="CDD" id="cd18803">
    <property type="entry name" value="SF2_C_secA"/>
    <property type="match status" value="1"/>
</dbReference>
<evidence type="ECO:0000256" key="5">
    <source>
        <dbReference type="ARBA" id="ARBA00022840"/>
    </source>
</evidence>
<comment type="similarity">
    <text evidence="2">Belongs to the SecA family.</text>
</comment>
<dbReference type="PROSITE" id="PS51196">
    <property type="entry name" value="SECA_MOTOR_DEAD"/>
    <property type="match status" value="1"/>
</dbReference>
<dbReference type="SUPFAM" id="SSF81886">
    <property type="entry name" value="Helical scaffold and wing domains of SecA"/>
    <property type="match status" value="1"/>
</dbReference>
<protein>
    <recommendedName>
        <fullName evidence="10">SecA family profile domain-containing protein</fullName>
    </recommendedName>
</protein>
<dbReference type="AlphaFoldDB" id="X0TBP6"/>
<evidence type="ECO:0000256" key="1">
    <source>
        <dbReference type="ARBA" id="ARBA00004170"/>
    </source>
</evidence>
<comment type="subcellular location">
    <subcellularLocation>
        <location evidence="1">Membrane</location>
        <topology evidence="1">Peripheral membrane protein</topology>
    </subcellularLocation>
</comment>
<dbReference type="PANTHER" id="PTHR30612:SF0">
    <property type="entry name" value="CHLOROPLAST PROTEIN-TRANSPORTING ATPASE"/>
    <property type="match status" value="1"/>
</dbReference>
<dbReference type="InterPro" id="IPR011116">
    <property type="entry name" value="SecA_Wing/Scaffold"/>
</dbReference>
<keyword evidence="3" id="KW-0813">Transport</keyword>
<dbReference type="GO" id="GO:0005524">
    <property type="term" value="F:ATP binding"/>
    <property type="evidence" value="ECO:0007669"/>
    <property type="project" value="UniProtKB-KW"/>
</dbReference>
<evidence type="ECO:0000256" key="9">
    <source>
        <dbReference type="ARBA" id="ARBA00023136"/>
    </source>
</evidence>
<evidence type="ECO:0000256" key="2">
    <source>
        <dbReference type="ARBA" id="ARBA00007650"/>
    </source>
</evidence>
<evidence type="ECO:0000259" key="10">
    <source>
        <dbReference type="PROSITE" id="PS51196"/>
    </source>
</evidence>
<evidence type="ECO:0000256" key="3">
    <source>
        <dbReference type="ARBA" id="ARBA00022448"/>
    </source>
</evidence>
<evidence type="ECO:0000256" key="6">
    <source>
        <dbReference type="ARBA" id="ARBA00022927"/>
    </source>
</evidence>
<sequence>TGTAMTEADEFMKIYKLEVVAIPTNRPVDRPDHNDRIYKTVEDKYKALVDEIHAVHGCDEPEDMWTVAEALGHLRTIGQRLGEDTSYIDDALAAWDKGDGSSEKIWPAYQQALGDMAIGRPVLVGTTSVEKSEKISGMLTHTYGVDHVVLNAKEHAKELEIVAKAGHQHAPPSGKGPLRGNVTIATNMAGRGTDIKLAEGVVYPNCIGDLGPGDGTPEQKRKRGWQEVGVVATKCCIYCPDYDPKTNCEHCWKPKADPRFPDLGRKVCPKIVPCGLHIVGTERHEARRIDNQLRGRSGRQGDPGSSRFFLSLGDDLLQMFMGEWTLKMLNMLGFQEGMSIENKRITKGIERAQKKVEERNFAARKDLLDYDEVMDHQRRIFYTQRQQILEGRNLADMIWDMIDESLTEAVDKFLSPEWSAECIAEWCRQTLEVPISTARLQGGEFGELSERIRASALESASEQIELNLGEYVDESELASEWDVRGLSRWAETRWSVSLS</sequence>
<comment type="caution">
    <text evidence="11">The sequence shown here is derived from an EMBL/GenBank/DDBJ whole genome shotgun (WGS) entry which is preliminary data.</text>
</comment>
<dbReference type="GO" id="GO:0006605">
    <property type="term" value="P:protein targeting"/>
    <property type="evidence" value="ECO:0007669"/>
    <property type="project" value="InterPro"/>
</dbReference>
<dbReference type="GO" id="GO:0043952">
    <property type="term" value="P:protein transport by the Sec complex"/>
    <property type="evidence" value="ECO:0007669"/>
    <property type="project" value="TreeGrafter"/>
</dbReference>
<dbReference type="GO" id="GO:0006886">
    <property type="term" value="P:intracellular protein transport"/>
    <property type="evidence" value="ECO:0007669"/>
    <property type="project" value="InterPro"/>
</dbReference>
<evidence type="ECO:0000256" key="4">
    <source>
        <dbReference type="ARBA" id="ARBA00022741"/>
    </source>
</evidence>
<keyword evidence="8" id="KW-0811">Translocation</keyword>
<feature type="non-terminal residue" evidence="11">
    <location>
        <position position="1"/>
    </location>
</feature>
<evidence type="ECO:0000313" key="11">
    <source>
        <dbReference type="EMBL" id="GAF85602.1"/>
    </source>
</evidence>
<dbReference type="InterPro" id="IPR027417">
    <property type="entry name" value="P-loop_NTPase"/>
</dbReference>
<dbReference type="InterPro" id="IPR014018">
    <property type="entry name" value="SecA_motor_DEAD"/>
</dbReference>
<keyword evidence="9" id="KW-0472">Membrane</keyword>
<keyword evidence="4" id="KW-0547">Nucleotide-binding</keyword>
<dbReference type="PROSITE" id="PS01312">
    <property type="entry name" value="SECA"/>
    <property type="match status" value="1"/>
</dbReference>
<dbReference type="InterPro" id="IPR036266">
    <property type="entry name" value="SecA_Wing/Scaffold_sf"/>
</dbReference>
<evidence type="ECO:0000256" key="7">
    <source>
        <dbReference type="ARBA" id="ARBA00022967"/>
    </source>
</evidence>
<dbReference type="Pfam" id="PF07516">
    <property type="entry name" value="SecA_SW"/>
    <property type="match status" value="1"/>
</dbReference>
<evidence type="ECO:0000256" key="8">
    <source>
        <dbReference type="ARBA" id="ARBA00023010"/>
    </source>
</evidence>
<dbReference type="InterPro" id="IPR020937">
    <property type="entry name" value="SecA_CS"/>
</dbReference>
<reference evidence="11" key="1">
    <citation type="journal article" date="2014" name="Front. Microbiol.">
        <title>High frequency of phylogenetically diverse reductive dehalogenase-homologous genes in deep subseafloor sedimentary metagenomes.</title>
        <authorList>
            <person name="Kawai M."/>
            <person name="Futagami T."/>
            <person name="Toyoda A."/>
            <person name="Takaki Y."/>
            <person name="Nishi S."/>
            <person name="Hori S."/>
            <person name="Arai W."/>
            <person name="Tsubouchi T."/>
            <person name="Morono Y."/>
            <person name="Uchiyama I."/>
            <person name="Ito T."/>
            <person name="Fujiyama A."/>
            <person name="Inagaki F."/>
            <person name="Takami H."/>
        </authorList>
    </citation>
    <scope>NUCLEOTIDE SEQUENCE</scope>
    <source>
        <strain evidence="11">Expedition CK06-06</strain>
    </source>
</reference>
<dbReference type="EMBL" id="BARS01002495">
    <property type="protein sequence ID" value="GAF85602.1"/>
    <property type="molecule type" value="Genomic_DNA"/>
</dbReference>
<feature type="non-terminal residue" evidence="11">
    <location>
        <position position="499"/>
    </location>
</feature>
<dbReference type="InterPro" id="IPR000185">
    <property type="entry name" value="SecA"/>
</dbReference>
<dbReference type="GO" id="GO:0031522">
    <property type="term" value="C:cell envelope Sec protein transport complex"/>
    <property type="evidence" value="ECO:0007669"/>
    <property type="project" value="TreeGrafter"/>
</dbReference>
<name>X0TBP6_9ZZZZ</name>
<dbReference type="GO" id="GO:0017038">
    <property type="term" value="P:protein import"/>
    <property type="evidence" value="ECO:0007669"/>
    <property type="project" value="InterPro"/>
</dbReference>
<gene>
    <name evidence="11" type="ORF">S01H1_04760</name>
</gene>
<keyword evidence="6" id="KW-0653">Protein transport</keyword>
<dbReference type="GO" id="GO:0005886">
    <property type="term" value="C:plasma membrane"/>
    <property type="evidence" value="ECO:0007669"/>
    <property type="project" value="TreeGrafter"/>
</dbReference>
<dbReference type="Pfam" id="PF21090">
    <property type="entry name" value="P-loop_SecA"/>
    <property type="match status" value="1"/>
</dbReference>